<dbReference type="AlphaFoldDB" id="A0A075ASU0"/>
<keyword evidence="1" id="KW-0175">Coiled coil</keyword>
<evidence type="ECO:0000313" key="2">
    <source>
        <dbReference type="EMBL" id="EPZ33230.1"/>
    </source>
</evidence>
<keyword evidence="3" id="KW-1185">Reference proteome</keyword>
<sequence length="106" mass="12854">MLQDGLIGGRIDEMRRLINVDYVGHREVKREQMHEIVELLNVKIEKNEGMCKRLDELSKREEEEKKELMKVIDRVKDRTIGFGERRFESVQYRDEMNRIQKRGKFM</sequence>
<dbReference type="Proteomes" id="UP000030755">
    <property type="component" value="Unassembled WGS sequence"/>
</dbReference>
<name>A0A075ASU0_ROZAC</name>
<gene>
    <name evidence="2" type="ORF">O9G_005645</name>
</gene>
<protein>
    <submittedName>
        <fullName evidence="2">Uncharacterized protein</fullName>
    </submittedName>
</protein>
<organism evidence="2 3">
    <name type="scientific">Rozella allomycis (strain CSF55)</name>
    <dbReference type="NCBI Taxonomy" id="988480"/>
    <lineage>
        <taxon>Eukaryota</taxon>
        <taxon>Fungi</taxon>
        <taxon>Fungi incertae sedis</taxon>
        <taxon>Cryptomycota</taxon>
        <taxon>Cryptomycota incertae sedis</taxon>
        <taxon>Rozella</taxon>
    </lineage>
</organism>
<dbReference type="OrthoDB" id="10265275at2759"/>
<proteinExistence type="predicted"/>
<evidence type="ECO:0000313" key="3">
    <source>
        <dbReference type="Proteomes" id="UP000030755"/>
    </source>
</evidence>
<feature type="coiled-coil region" evidence="1">
    <location>
        <begin position="47"/>
        <end position="78"/>
    </location>
</feature>
<accession>A0A075ASU0</accession>
<reference evidence="2 3" key="1">
    <citation type="journal article" date="2013" name="Curr. Biol.">
        <title>Shared signatures of parasitism and phylogenomics unite Cryptomycota and microsporidia.</title>
        <authorList>
            <person name="James T.Y."/>
            <person name="Pelin A."/>
            <person name="Bonen L."/>
            <person name="Ahrendt S."/>
            <person name="Sain D."/>
            <person name="Corradi N."/>
            <person name="Stajich J.E."/>
        </authorList>
    </citation>
    <scope>NUCLEOTIDE SEQUENCE [LARGE SCALE GENOMIC DNA]</scope>
    <source>
        <strain evidence="2 3">CSF55</strain>
    </source>
</reference>
<dbReference type="HOGENOM" id="CLU_2224707_0_0_1"/>
<evidence type="ECO:0000256" key="1">
    <source>
        <dbReference type="SAM" id="Coils"/>
    </source>
</evidence>
<dbReference type="EMBL" id="KE561069">
    <property type="protein sequence ID" value="EPZ33230.1"/>
    <property type="molecule type" value="Genomic_DNA"/>
</dbReference>